<feature type="domain" description="DNA polymerase III beta sliding clamp central" evidence="12">
    <location>
        <begin position="130"/>
        <end position="244"/>
    </location>
</feature>
<keyword evidence="6 10" id="KW-0548">Nucleotidyltransferase</keyword>
<evidence type="ECO:0000256" key="2">
    <source>
        <dbReference type="ARBA" id="ARBA00010752"/>
    </source>
</evidence>
<dbReference type="EMBL" id="NPZB01000001">
    <property type="protein sequence ID" value="PNS08759.1"/>
    <property type="molecule type" value="Genomic_DNA"/>
</dbReference>
<gene>
    <name evidence="14" type="ORF">Lysil_0388</name>
</gene>
<keyword evidence="5 10" id="KW-0808">Transferase</keyword>
<dbReference type="InterPro" id="IPR046938">
    <property type="entry name" value="DNA_clamp_sf"/>
</dbReference>
<evidence type="ECO:0000259" key="11">
    <source>
        <dbReference type="Pfam" id="PF00712"/>
    </source>
</evidence>
<dbReference type="InterPro" id="IPR022634">
    <property type="entry name" value="DNA_polIII_beta_N"/>
</dbReference>
<dbReference type="Pfam" id="PF02768">
    <property type="entry name" value="DNA_pol3_beta_3"/>
    <property type="match status" value="1"/>
</dbReference>
<dbReference type="NCBIfam" id="TIGR00663">
    <property type="entry name" value="dnan"/>
    <property type="match status" value="1"/>
</dbReference>
<dbReference type="InterPro" id="IPR001001">
    <property type="entry name" value="DNA_polIII_beta"/>
</dbReference>
<keyword evidence="9" id="KW-0238">DNA-binding</keyword>
<dbReference type="GO" id="GO:0006271">
    <property type="term" value="P:DNA strand elongation involved in DNA replication"/>
    <property type="evidence" value="ECO:0007669"/>
    <property type="project" value="TreeGrafter"/>
</dbReference>
<evidence type="ECO:0000259" key="12">
    <source>
        <dbReference type="Pfam" id="PF02767"/>
    </source>
</evidence>
<reference evidence="14 15" key="1">
    <citation type="submission" date="2017-08" db="EMBL/GenBank/DDBJ databases">
        <title>Lysobacter sylvestris genome.</title>
        <authorList>
            <person name="Zhang D.-C."/>
            <person name="Albuquerque L."/>
            <person name="Franca L."/>
            <person name="Froufe H.J.C."/>
            <person name="Barroso C."/>
            <person name="Egas C."/>
            <person name="Da Costa M."/>
            <person name="Margesin R."/>
        </authorList>
    </citation>
    <scope>NUCLEOTIDE SEQUENCE [LARGE SCALE GENOMIC DNA]</scope>
    <source>
        <strain evidence="14 15">AM20-91</strain>
    </source>
</reference>
<dbReference type="Gene3D" id="3.70.10.10">
    <property type="match status" value="1"/>
</dbReference>
<dbReference type="GO" id="GO:0009360">
    <property type="term" value="C:DNA polymerase III complex"/>
    <property type="evidence" value="ECO:0007669"/>
    <property type="project" value="InterPro"/>
</dbReference>
<dbReference type="GO" id="GO:0008408">
    <property type="term" value="F:3'-5' exonuclease activity"/>
    <property type="evidence" value="ECO:0007669"/>
    <property type="project" value="InterPro"/>
</dbReference>
<evidence type="ECO:0000256" key="10">
    <source>
        <dbReference type="PIRNR" id="PIRNR000804"/>
    </source>
</evidence>
<comment type="subunit">
    <text evidence="10">Forms a ring-shaped head-to-tail homodimer around DNA.</text>
</comment>
<feature type="domain" description="DNA polymerase III beta sliding clamp C-terminal" evidence="13">
    <location>
        <begin position="248"/>
        <end position="366"/>
    </location>
</feature>
<dbReference type="InterPro" id="IPR022637">
    <property type="entry name" value="DNA_polIII_beta_cen"/>
</dbReference>
<dbReference type="PANTHER" id="PTHR30478:SF0">
    <property type="entry name" value="BETA SLIDING CLAMP"/>
    <property type="match status" value="1"/>
</dbReference>
<accession>A0A2K1Q133</accession>
<dbReference type="RefSeq" id="WP_103073895.1">
    <property type="nucleotide sequence ID" value="NZ_NPZB01000001.1"/>
</dbReference>
<evidence type="ECO:0000256" key="6">
    <source>
        <dbReference type="ARBA" id="ARBA00022695"/>
    </source>
</evidence>
<name>A0A2K1Q133_9GAMM</name>
<dbReference type="FunFam" id="3.10.150.10:FF:000007">
    <property type="entry name" value="Beta sliding clamp"/>
    <property type="match status" value="1"/>
</dbReference>
<keyword evidence="15" id="KW-1185">Reference proteome</keyword>
<evidence type="ECO:0000313" key="15">
    <source>
        <dbReference type="Proteomes" id="UP000236220"/>
    </source>
</evidence>
<dbReference type="GO" id="GO:0003887">
    <property type="term" value="F:DNA-directed DNA polymerase activity"/>
    <property type="evidence" value="ECO:0007669"/>
    <property type="project" value="UniProtKB-UniRule"/>
</dbReference>
<dbReference type="GO" id="GO:0003677">
    <property type="term" value="F:DNA binding"/>
    <property type="evidence" value="ECO:0007669"/>
    <property type="project" value="UniProtKB-UniRule"/>
</dbReference>
<proteinExistence type="inferred from homology"/>
<keyword evidence="4 10" id="KW-0963">Cytoplasm</keyword>
<dbReference type="Gene3D" id="3.10.150.10">
    <property type="entry name" value="DNA Polymerase III, subunit A, domain 2"/>
    <property type="match status" value="1"/>
</dbReference>
<dbReference type="InterPro" id="IPR022635">
    <property type="entry name" value="DNA_polIII_beta_C"/>
</dbReference>
<feature type="domain" description="DNA polymerase III beta sliding clamp N-terminal" evidence="11">
    <location>
        <begin position="1"/>
        <end position="119"/>
    </location>
</feature>
<organism evidence="14 15">
    <name type="scientific">Solilutibacter silvestris</name>
    <dbReference type="NCBI Taxonomy" id="1645665"/>
    <lineage>
        <taxon>Bacteria</taxon>
        <taxon>Pseudomonadati</taxon>
        <taxon>Pseudomonadota</taxon>
        <taxon>Gammaproteobacteria</taxon>
        <taxon>Lysobacterales</taxon>
        <taxon>Lysobacteraceae</taxon>
        <taxon>Solilutibacter</taxon>
    </lineage>
</organism>
<dbReference type="PANTHER" id="PTHR30478">
    <property type="entry name" value="DNA POLYMERASE III SUBUNIT BETA"/>
    <property type="match status" value="1"/>
</dbReference>
<dbReference type="SUPFAM" id="SSF55979">
    <property type="entry name" value="DNA clamp"/>
    <property type="match status" value="3"/>
</dbReference>
<dbReference type="GO" id="GO:0005737">
    <property type="term" value="C:cytoplasm"/>
    <property type="evidence" value="ECO:0007669"/>
    <property type="project" value="UniProtKB-SubCell"/>
</dbReference>
<evidence type="ECO:0000256" key="7">
    <source>
        <dbReference type="ARBA" id="ARBA00022705"/>
    </source>
</evidence>
<sequence>MRLTLQREALLKPLAQVVNVVERRQTLPVLANLLVQVKHGNLALTGTDLEVEMVSRTTLEGDSEDGEITIPARKWFDIVRALPDGSKVTMSQTGDKMSVQAGRSRFSLATLPANDFPSIDEVDATERVEISESALKELIDRTAFAMAQQDVRYYLNGLLFDLRDGLLRCVATDGHRLALCEAQLNGSSHAKRQIIVPRKGVQELQRLLEGGDRVLELELGRNHLRVKRDDVTFTSKLIDGKFPDYEAVIPIGADKLVTMDREELRAALQRVAILSNEKYRGVRLEVTPGQLRISSHNPEQEEAQDDVEVDTKVEGVTIGFNVTYLLEALSSLRDERVVLALRDANSSALVREASNERCRHVVMPLRL</sequence>
<comment type="caution">
    <text evidence="14">The sequence shown here is derived from an EMBL/GenBank/DDBJ whole genome shotgun (WGS) entry which is preliminary data.</text>
</comment>
<comment type="function">
    <text evidence="10">Confers DNA tethering and processivity to DNA polymerases and other proteins. Acts as a clamp, forming a ring around DNA (a reaction catalyzed by the clamp-loading complex) which diffuses in an ATP-independent manner freely and bidirectionally along dsDNA. Initially characterized for its ability to contact the catalytic subunit of DNA polymerase III (Pol III), a complex, multichain enzyme responsible for most of the replicative synthesis in bacteria; Pol III exhibits 3'-5' exonuclease proofreading activity. The beta chain is required for initiation of replication as well as for processivity of DNA replication.</text>
</comment>
<dbReference type="PIRSF" id="PIRSF000804">
    <property type="entry name" value="DNA_pol_III_b"/>
    <property type="match status" value="1"/>
</dbReference>
<keyword evidence="7 10" id="KW-0235">DNA replication</keyword>
<evidence type="ECO:0000259" key="13">
    <source>
        <dbReference type="Pfam" id="PF02768"/>
    </source>
</evidence>
<evidence type="ECO:0000256" key="8">
    <source>
        <dbReference type="ARBA" id="ARBA00022932"/>
    </source>
</evidence>
<comment type="similarity">
    <text evidence="2 10">Belongs to the beta sliding clamp family.</text>
</comment>
<dbReference type="SMART" id="SM00480">
    <property type="entry name" value="POL3Bc"/>
    <property type="match status" value="1"/>
</dbReference>
<dbReference type="AlphaFoldDB" id="A0A2K1Q133"/>
<evidence type="ECO:0000256" key="4">
    <source>
        <dbReference type="ARBA" id="ARBA00022490"/>
    </source>
</evidence>
<evidence type="ECO:0000256" key="1">
    <source>
        <dbReference type="ARBA" id="ARBA00004496"/>
    </source>
</evidence>
<dbReference type="Proteomes" id="UP000236220">
    <property type="component" value="Unassembled WGS sequence"/>
</dbReference>
<dbReference type="CDD" id="cd00140">
    <property type="entry name" value="beta_clamp"/>
    <property type="match status" value="1"/>
</dbReference>
<keyword evidence="8 10" id="KW-0239">DNA-directed DNA polymerase</keyword>
<protein>
    <recommendedName>
        <fullName evidence="3 10">Beta sliding clamp</fullName>
    </recommendedName>
</protein>
<evidence type="ECO:0000256" key="5">
    <source>
        <dbReference type="ARBA" id="ARBA00022679"/>
    </source>
</evidence>
<evidence type="ECO:0000256" key="3">
    <source>
        <dbReference type="ARBA" id="ARBA00021035"/>
    </source>
</evidence>
<comment type="subcellular location">
    <subcellularLocation>
        <location evidence="1 10">Cytoplasm</location>
    </subcellularLocation>
</comment>
<dbReference type="Pfam" id="PF00712">
    <property type="entry name" value="DNA_pol3_beta"/>
    <property type="match status" value="1"/>
</dbReference>
<dbReference type="Pfam" id="PF02767">
    <property type="entry name" value="DNA_pol3_beta_2"/>
    <property type="match status" value="1"/>
</dbReference>
<evidence type="ECO:0000256" key="9">
    <source>
        <dbReference type="ARBA" id="ARBA00023125"/>
    </source>
</evidence>
<dbReference type="OrthoDB" id="8421503at2"/>
<evidence type="ECO:0000313" key="14">
    <source>
        <dbReference type="EMBL" id="PNS08759.1"/>
    </source>
</evidence>